<dbReference type="GO" id="GO:0030170">
    <property type="term" value="F:pyridoxal phosphate binding"/>
    <property type="evidence" value="ECO:0007669"/>
    <property type="project" value="InterPro"/>
</dbReference>
<dbReference type="InterPro" id="IPR015421">
    <property type="entry name" value="PyrdxlP-dep_Trfase_major"/>
</dbReference>
<sequence length="250" mass="28014">MMFQEQIDLLQQKGLYRSLKTVGYIDRQYIEVENQRCTNYTSNDYLGLGQIAFDKNDFEKFMRKYSYHLSSSRLISGSSAAYEEIETMLAGWLGYSACTILNSGYDANLTLFNIFKNTNCVVFSDQENHASIIDGIKLSGLEKVIYKHLDIADLEKRLAECPNQNIQKIIISDSVFSTNGDVVDIGQLVSLKHKYNATLILDVSHSFGIENYSNYQGVDILTSSLSKACGAYGGVILSSNDVKDMLINHG</sequence>
<name>A0A6B0CUU8_STAAU</name>
<dbReference type="InterPro" id="IPR015424">
    <property type="entry name" value="PyrdxlP-dep_Trfase"/>
</dbReference>
<dbReference type="Proteomes" id="UP000434412">
    <property type="component" value="Unassembled WGS sequence"/>
</dbReference>
<evidence type="ECO:0000256" key="1">
    <source>
        <dbReference type="ARBA" id="ARBA00001933"/>
    </source>
</evidence>
<dbReference type="Pfam" id="PF00155">
    <property type="entry name" value="Aminotran_1_2"/>
    <property type="match status" value="1"/>
</dbReference>
<evidence type="ECO:0000256" key="2">
    <source>
        <dbReference type="ARBA" id="ARBA00011738"/>
    </source>
</evidence>
<protein>
    <submittedName>
        <fullName evidence="6">Aminotransferase class I/II-fold pyridoxal phosphate-dependent enzyme</fullName>
    </submittedName>
</protein>
<feature type="non-terminal residue" evidence="6">
    <location>
        <position position="250"/>
    </location>
</feature>
<accession>A0A6B0CUU8</accession>
<evidence type="ECO:0000256" key="4">
    <source>
        <dbReference type="ARBA" id="ARBA00022898"/>
    </source>
</evidence>
<proteinExistence type="predicted"/>
<comment type="subunit">
    <text evidence="2">Homodimer.</text>
</comment>
<dbReference type="Gene3D" id="3.40.640.10">
    <property type="entry name" value="Type I PLP-dependent aspartate aminotransferase-like (Major domain)"/>
    <property type="match status" value="1"/>
</dbReference>
<reference evidence="6 7" key="1">
    <citation type="submission" date="2019-11" db="EMBL/GenBank/DDBJ databases">
        <title>Implementation of targeted gown and glove precautions to prevent Staphylococcus aureus acquisition in community-based nursing homes.</title>
        <authorList>
            <person name="Stine O.C."/>
        </authorList>
    </citation>
    <scope>NUCLEOTIDE SEQUENCE [LARGE SCALE GENOMIC DNA]</scope>
    <source>
        <strain evidence="6 7">S_2023.LVRQ.AN</strain>
    </source>
</reference>
<dbReference type="GO" id="GO:0008710">
    <property type="term" value="F:8-amino-7-oxononanoate synthase activity"/>
    <property type="evidence" value="ECO:0007669"/>
    <property type="project" value="TreeGrafter"/>
</dbReference>
<dbReference type="InterPro" id="IPR004839">
    <property type="entry name" value="Aminotransferase_I/II_large"/>
</dbReference>
<dbReference type="PANTHER" id="PTHR13693:SF100">
    <property type="entry name" value="8-AMINO-7-OXONONANOATE SYNTHASE"/>
    <property type="match status" value="1"/>
</dbReference>
<dbReference type="SUPFAM" id="SSF53383">
    <property type="entry name" value="PLP-dependent transferases"/>
    <property type="match status" value="1"/>
</dbReference>
<keyword evidence="6" id="KW-0032">Aminotransferase</keyword>
<evidence type="ECO:0000313" key="7">
    <source>
        <dbReference type="Proteomes" id="UP000434412"/>
    </source>
</evidence>
<evidence type="ECO:0000313" key="6">
    <source>
        <dbReference type="EMBL" id="MVL44984.1"/>
    </source>
</evidence>
<dbReference type="GO" id="GO:0008483">
    <property type="term" value="F:transaminase activity"/>
    <property type="evidence" value="ECO:0007669"/>
    <property type="project" value="UniProtKB-KW"/>
</dbReference>
<comment type="caution">
    <text evidence="6">The sequence shown here is derived from an EMBL/GenBank/DDBJ whole genome shotgun (WGS) entry which is preliminary data.</text>
</comment>
<dbReference type="GO" id="GO:0009102">
    <property type="term" value="P:biotin biosynthetic process"/>
    <property type="evidence" value="ECO:0007669"/>
    <property type="project" value="TreeGrafter"/>
</dbReference>
<evidence type="ECO:0000259" key="5">
    <source>
        <dbReference type="Pfam" id="PF00155"/>
    </source>
</evidence>
<feature type="domain" description="Aminotransferase class I/classII large" evidence="5">
    <location>
        <begin position="39"/>
        <end position="246"/>
    </location>
</feature>
<organism evidence="6 7">
    <name type="scientific">Staphylococcus aureus</name>
    <dbReference type="NCBI Taxonomy" id="1280"/>
    <lineage>
        <taxon>Bacteria</taxon>
        <taxon>Bacillati</taxon>
        <taxon>Bacillota</taxon>
        <taxon>Bacilli</taxon>
        <taxon>Bacillales</taxon>
        <taxon>Staphylococcaceae</taxon>
        <taxon>Staphylococcus</taxon>
    </lineage>
</organism>
<dbReference type="InterPro" id="IPR050087">
    <property type="entry name" value="AON_synthase_class-II"/>
</dbReference>
<dbReference type="EMBL" id="WPVZ01000352">
    <property type="protein sequence ID" value="MVL44984.1"/>
    <property type="molecule type" value="Genomic_DNA"/>
</dbReference>
<dbReference type="AlphaFoldDB" id="A0A6B0CUU8"/>
<keyword evidence="3 6" id="KW-0808">Transferase</keyword>
<keyword evidence="4" id="KW-0663">Pyridoxal phosphate</keyword>
<dbReference type="PANTHER" id="PTHR13693">
    <property type="entry name" value="CLASS II AMINOTRANSFERASE/8-AMINO-7-OXONONANOATE SYNTHASE"/>
    <property type="match status" value="1"/>
</dbReference>
<gene>
    <name evidence="6" type="ORF">GO941_05705</name>
</gene>
<comment type="cofactor">
    <cofactor evidence="1">
        <name>pyridoxal 5'-phosphate</name>
        <dbReference type="ChEBI" id="CHEBI:597326"/>
    </cofactor>
</comment>
<evidence type="ECO:0000256" key="3">
    <source>
        <dbReference type="ARBA" id="ARBA00022679"/>
    </source>
</evidence>